<feature type="transmembrane region" description="Helical" evidence="1">
    <location>
        <begin position="6"/>
        <end position="22"/>
    </location>
</feature>
<reference evidence="2 3" key="1">
    <citation type="journal article" date="2016" name="Antonie Van Leeuwenhoek">
        <title>Lysinibacillus endophyticus sp. nov., an indole-3-acetic acid producing endophytic bacterium isolated from corn root (Zea mays cv. Xinken-5).</title>
        <authorList>
            <person name="Yu J."/>
            <person name="Guan X."/>
            <person name="Liu C."/>
            <person name="Xiang W."/>
            <person name="Yu Z."/>
            <person name="Liu X."/>
            <person name="Wang G."/>
        </authorList>
    </citation>
    <scope>NUCLEOTIDE SEQUENCE [LARGE SCALE GENOMIC DNA]</scope>
    <source>
        <strain evidence="2 3">DSM 100506</strain>
    </source>
</reference>
<gene>
    <name evidence="2" type="ORF">D8M03_00400</name>
</gene>
<evidence type="ECO:0000313" key="3">
    <source>
        <dbReference type="Proteomes" id="UP000272238"/>
    </source>
</evidence>
<dbReference type="EMBL" id="RBZN01000001">
    <property type="protein sequence ID" value="RKQ20046.1"/>
    <property type="molecule type" value="Genomic_DNA"/>
</dbReference>
<proteinExistence type="predicted"/>
<dbReference type="Pfam" id="PF14007">
    <property type="entry name" value="YtpI"/>
    <property type="match status" value="1"/>
</dbReference>
<dbReference type="Proteomes" id="UP000272238">
    <property type="component" value="Unassembled WGS sequence"/>
</dbReference>
<feature type="transmembrane region" description="Helical" evidence="1">
    <location>
        <begin position="34"/>
        <end position="51"/>
    </location>
</feature>
<keyword evidence="1" id="KW-0812">Transmembrane</keyword>
<dbReference type="OrthoDB" id="2453019at2"/>
<keyword evidence="3" id="KW-1185">Reference proteome</keyword>
<evidence type="ECO:0000256" key="1">
    <source>
        <dbReference type="SAM" id="Phobius"/>
    </source>
</evidence>
<keyword evidence="1" id="KW-1133">Transmembrane helix</keyword>
<keyword evidence="1" id="KW-0472">Membrane</keyword>
<protein>
    <recommendedName>
        <fullName evidence="4">YtpI-like protein</fullName>
    </recommendedName>
</protein>
<comment type="caution">
    <text evidence="2">The sequence shown here is derived from an EMBL/GenBank/DDBJ whole genome shotgun (WGS) entry which is preliminary data.</text>
</comment>
<dbReference type="AlphaFoldDB" id="A0A494ZB67"/>
<name>A0A494ZB67_9BACL</name>
<feature type="transmembrane region" description="Helical" evidence="1">
    <location>
        <begin position="57"/>
        <end position="79"/>
    </location>
</feature>
<sequence length="101" mass="11686">MFNIIFVALIILSFVAYFYFKTKQFRSVLPIRKKWYKAQAGVALGCFIVFFGINTCIIYPTLVGFLIGAVFILVGLLYANAQYKRARHEGQFVKEEFELNK</sequence>
<dbReference type="RefSeq" id="WP_121212700.1">
    <property type="nucleotide sequence ID" value="NZ_JAMYWW010000001.1"/>
</dbReference>
<evidence type="ECO:0000313" key="2">
    <source>
        <dbReference type="EMBL" id="RKQ20046.1"/>
    </source>
</evidence>
<organism evidence="2 3">
    <name type="scientific">Ureibacillus endophyticus</name>
    <dbReference type="NCBI Taxonomy" id="1978490"/>
    <lineage>
        <taxon>Bacteria</taxon>
        <taxon>Bacillati</taxon>
        <taxon>Bacillota</taxon>
        <taxon>Bacilli</taxon>
        <taxon>Bacillales</taxon>
        <taxon>Caryophanaceae</taxon>
        <taxon>Ureibacillus</taxon>
    </lineage>
</organism>
<evidence type="ECO:0008006" key="4">
    <source>
        <dbReference type="Google" id="ProtNLM"/>
    </source>
</evidence>
<accession>A0A494ZB67</accession>
<dbReference type="InterPro" id="IPR025618">
    <property type="entry name" value="YtpI"/>
</dbReference>